<gene>
    <name evidence="3" type="ORF">BN1211_5128</name>
    <name evidence="4" type="ORF">CYBJADRAFT_33457</name>
</gene>
<reference evidence="3" key="1">
    <citation type="submission" date="2014-12" db="EMBL/GenBank/DDBJ databases">
        <authorList>
            <person name="Jaenicke S."/>
        </authorList>
    </citation>
    <scope>NUCLEOTIDE SEQUENCE [LARGE SCALE GENOMIC DNA]</scope>
    <source>
        <strain evidence="3">CBS1600</strain>
    </source>
</reference>
<dbReference type="InterPro" id="IPR009060">
    <property type="entry name" value="UBA-like_sf"/>
</dbReference>
<evidence type="ECO:0000313" key="6">
    <source>
        <dbReference type="Proteomes" id="UP000094389"/>
    </source>
</evidence>
<organism evidence="3 5">
    <name type="scientific">Cyberlindnera jadinii (strain ATCC 18201 / CBS 1600 / BCRC 20928 / JCM 3617 / NBRC 0987 / NRRL Y-1542)</name>
    <name type="common">Torula yeast</name>
    <name type="synonym">Candida utilis</name>
    <dbReference type="NCBI Taxonomy" id="983966"/>
    <lineage>
        <taxon>Eukaryota</taxon>
        <taxon>Fungi</taxon>
        <taxon>Dikarya</taxon>
        <taxon>Ascomycota</taxon>
        <taxon>Saccharomycotina</taxon>
        <taxon>Saccharomycetes</taxon>
        <taxon>Phaffomycetales</taxon>
        <taxon>Phaffomycetaceae</taxon>
        <taxon>Cyberlindnera</taxon>
    </lineage>
</organism>
<dbReference type="OrthoDB" id="9942608at2759"/>
<accession>A0A0H5C7R6</accession>
<accession>A0A1E4RVX4</accession>
<dbReference type="PANTHER" id="PTHR16461:SF5">
    <property type="entry name" value="TOLL-INTERACTING PROTEIN"/>
    <property type="match status" value="1"/>
</dbReference>
<evidence type="ECO:0000313" key="4">
    <source>
        <dbReference type="EMBL" id="ODV71390.1"/>
    </source>
</evidence>
<dbReference type="SMART" id="SM00546">
    <property type="entry name" value="CUE"/>
    <property type="match status" value="1"/>
</dbReference>
<dbReference type="Proteomes" id="UP000038830">
    <property type="component" value="Unassembled WGS sequence"/>
</dbReference>
<dbReference type="FunFam" id="1.10.8.10:FF:000064">
    <property type="entry name" value="Similar to CUE domain-containing protein"/>
    <property type="match status" value="1"/>
</dbReference>
<dbReference type="GO" id="GO:0043130">
    <property type="term" value="F:ubiquitin binding"/>
    <property type="evidence" value="ECO:0007669"/>
    <property type="project" value="InterPro"/>
</dbReference>
<dbReference type="GO" id="GO:0005737">
    <property type="term" value="C:cytoplasm"/>
    <property type="evidence" value="ECO:0007669"/>
    <property type="project" value="TreeGrafter"/>
</dbReference>
<dbReference type="GeneID" id="30992060"/>
<dbReference type="CDD" id="cd14372">
    <property type="entry name" value="CUE_Cue5p_like"/>
    <property type="match status" value="1"/>
</dbReference>
<reference evidence="4 6" key="3">
    <citation type="journal article" date="2016" name="Proc. Natl. Acad. Sci. U.S.A.">
        <title>Comparative genomics of biotechnologically important yeasts.</title>
        <authorList>
            <person name="Riley R."/>
            <person name="Haridas S."/>
            <person name="Wolfe K.H."/>
            <person name="Lopes M.R."/>
            <person name="Hittinger C.T."/>
            <person name="Goeker M."/>
            <person name="Salamov A.A."/>
            <person name="Wisecaver J.H."/>
            <person name="Long T.M."/>
            <person name="Calvey C.H."/>
            <person name="Aerts A.L."/>
            <person name="Barry K.W."/>
            <person name="Choi C."/>
            <person name="Clum A."/>
            <person name="Coughlan A.Y."/>
            <person name="Deshpande S."/>
            <person name="Douglass A.P."/>
            <person name="Hanson S.J."/>
            <person name="Klenk H.-P."/>
            <person name="LaButti K.M."/>
            <person name="Lapidus A."/>
            <person name="Lindquist E.A."/>
            <person name="Lipzen A.M."/>
            <person name="Meier-Kolthoff J.P."/>
            <person name="Ohm R.A."/>
            <person name="Otillar R.P."/>
            <person name="Pangilinan J.L."/>
            <person name="Peng Y."/>
            <person name="Rokas A."/>
            <person name="Rosa C.A."/>
            <person name="Scheuner C."/>
            <person name="Sibirny A.A."/>
            <person name="Slot J.C."/>
            <person name="Stielow J.B."/>
            <person name="Sun H."/>
            <person name="Kurtzman C.P."/>
            <person name="Blackwell M."/>
            <person name="Grigoriev I.V."/>
            <person name="Jeffries T.W."/>
        </authorList>
    </citation>
    <scope>NUCLEOTIDE SEQUENCE [LARGE SCALE GENOMIC DNA]</scope>
    <source>
        <strain evidence="6">ATCC 18201 / CBS 1600 / BCRC 20928 / JCM 3617 / NBRC 0987 / NRRL Y-1542</strain>
        <strain evidence="4">NRRL Y-1542</strain>
    </source>
</reference>
<feature type="compositionally biased region" description="Low complexity" evidence="1">
    <location>
        <begin position="317"/>
        <end position="327"/>
    </location>
</feature>
<reference evidence="5" key="2">
    <citation type="journal article" date="2015" name="J. Biotechnol.">
        <title>The structure of the Cyberlindnera jadinii genome and its relation to Candida utilis analyzed by the occurrence of single nucleotide polymorphisms.</title>
        <authorList>
            <person name="Rupp O."/>
            <person name="Brinkrolf K."/>
            <person name="Buerth C."/>
            <person name="Kunigo M."/>
            <person name="Schneider J."/>
            <person name="Jaenicke S."/>
            <person name="Goesmann A."/>
            <person name="Puehler A."/>
            <person name="Jaeger K.-E."/>
            <person name="Ernst J.F."/>
        </authorList>
    </citation>
    <scope>NUCLEOTIDE SEQUENCE [LARGE SCALE GENOMIC DNA]</scope>
    <source>
        <strain evidence="5">ATCC 18201 / CBS 1600 / BCRC 20928 / JCM 3617 / NBRC 0987 / NRRL Y-1542</strain>
    </source>
</reference>
<dbReference type="Gene3D" id="1.10.8.10">
    <property type="entry name" value="DNA helicase RuvA subunit, C-terminal domain"/>
    <property type="match status" value="1"/>
</dbReference>
<dbReference type="InterPro" id="IPR041807">
    <property type="entry name" value="Cue5/Don1_CUE"/>
</dbReference>
<feature type="region of interest" description="Disordered" evidence="1">
    <location>
        <begin position="1"/>
        <end position="116"/>
    </location>
</feature>
<dbReference type="RefSeq" id="XP_020068429.1">
    <property type="nucleotide sequence ID" value="XM_020217664.1"/>
</dbReference>
<dbReference type="GO" id="GO:0031624">
    <property type="term" value="F:ubiquitin conjugating enzyme binding"/>
    <property type="evidence" value="ECO:0007669"/>
    <property type="project" value="TreeGrafter"/>
</dbReference>
<name>A0A0H5C7R6_CYBJN</name>
<feature type="compositionally biased region" description="Basic residues" evidence="1">
    <location>
        <begin position="209"/>
        <end position="219"/>
    </location>
</feature>
<feature type="compositionally biased region" description="Basic and acidic residues" evidence="1">
    <location>
        <begin position="44"/>
        <end position="66"/>
    </location>
</feature>
<dbReference type="EMBL" id="CDQK01000006">
    <property type="protein sequence ID" value="CEP24330.1"/>
    <property type="molecule type" value="Genomic_DNA"/>
</dbReference>
<dbReference type="OMA" id="RRSADHN"/>
<feature type="compositionally biased region" description="Acidic residues" evidence="1">
    <location>
        <begin position="360"/>
        <end position="372"/>
    </location>
</feature>
<dbReference type="Pfam" id="PF02845">
    <property type="entry name" value="CUE"/>
    <property type="match status" value="1"/>
</dbReference>
<feature type="compositionally biased region" description="Basic and acidic residues" evidence="1">
    <location>
        <begin position="75"/>
        <end position="103"/>
    </location>
</feature>
<proteinExistence type="predicted"/>
<feature type="compositionally biased region" description="Basic and acidic residues" evidence="1">
    <location>
        <begin position="299"/>
        <end position="316"/>
    </location>
</feature>
<keyword evidence="6" id="KW-1185">Reference proteome</keyword>
<dbReference type="AlphaFoldDB" id="A0A0H5C7R6"/>
<feature type="region of interest" description="Disordered" evidence="1">
    <location>
        <begin position="274"/>
        <end position="372"/>
    </location>
</feature>
<evidence type="ECO:0000313" key="5">
    <source>
        <dbReference type="Proteomes" id="UP000038830"/>
    </source>
</evidence>
<feature type="compositionally biased region" description="Basic and acidic residues" evidence="1">
    <location>
        <begin position="25"/>
        <end position="36"/>
    </location>
</feature>
<dbReference type="STRING" id="983966.A0A0H5C7R6"/>
<evidence type="ECO:0000259" key="2">
    <source>
        <dbReference type="PROSITE" id="PS51140"/>
    </source>
</evidence>
<dbReference type="EMBL" id="KV453941">
    <property type="protein sequence ID" value="ODV71390.1"/>
    <property type="molecule type" value="Genomic_DNA"/>
</dbReference>
<protein>
    <recommendedName>
        <fullName evidence="2">CUE domain-containing protein</fullName>
    </recommendedName>
</protein>
<dbReference type="InterPro" id="IPR003892">
    <property type="entry name" value="CUE"/>
</dbReference>
<dbReference type="Proteomes" id="UP000094389">
    <property type="component" value="Unassembled WGS sequence"/>
</dbReference>
<evidence type="ECO:0000313" key="3">
    <source>
        <dbReference type="EMBL" id="CEP24330.1"/>
    </source>
</evidence>
<sequence>MTKDTKHEEEGEILDDVLSDEEAVAEEKKPAEKEPEVDTGASSKGEDKVEAVAVEAEKKDKEEAKIETAAAATSDTKDAKDAKDVKEVKDVNDAKKEDKEEVPPPKPARPLTPRQEAIKSLKEAFPTVEDKYITSHLIASNFHLESAFNALLYLSDPDSVNVDELLATTEELQPPSLPQRRQELTQLEQDELLAKQLDEEYRHKEERRARRQREFRRRRQEGETLDDDDEDDVFTNFVEKDLPQMKEQLSKNIEETKNKFNNWVSGWKKQYSDSQQELNNRQIKKQVREEFEQDPEEVDLQKFHGIKLSDDSEPVTKTKSIKSTSSKGSNETVGRNRALSTDLYGTPKHSQKDKKSSTVNEDDDDFDLSDAA</sequence>
<evidence type="ECO:0000256" key="1">
    <source>
        <dbReference type="SAM" id="MobiDB-lite"/>
    </source>
</evidence>
<dbReference type="SUPFAM" id="SSF46934">
    <property type="entry name" value="UBA-like"/>
    <property type="match status" value="1"/>
</dbReference>
<dbReference type="GO" id="GO:0006511">
    <property type="term" value="P:ubiquitin-dependent protein catabolic process"/>
    <property type="evidence" value="ECO:0007669"/>
    <property type="project" value="TreeGrafter"/>
</dbReference>
<dbReference type="PANTHER" id="PTHR16461">
    <property type="entry name" value="TOLL-INTERACTING PROTEIN"/>
    <property type="match status" value="1"/>
</dbReference>
<feature type="domain" description="CUE" evidence="2">
    <location>
        <begin position="113"/>
        <end position="156"/>
    </location>
</feature>
<dbReference type="PROSITE" id="PS51140">
    <property type="entry name" value="CUE"/>
    <property type="match status" value="1"/>
</dbReference>
<feature type="compositionally biased region" description="Acidic residues" evidence="1">
    <location>
        <begin position="10"/>
        <end position="24"/>
    </location>
</feature>
<feature type="region of interest" description="Disordered" evidence="1">
    <location>
        <begin position="203"/>
        <end position="231"/>
    </location>
</feature>